<dbReference type="PROSITE" id="PS51257">
    <property type="entry name" value="PROKAR_LIPOPROTEIN"/>
    <property type="match status" value="1"/>
</dbReference>
<dbReference type="EMBL" id="FZNR01000031">
    <property type="protein sequence ID" value="SNS97440.1"/>
    <property type="molecule type" value="Genomic_DNA"/>
</dbReference>
<keyword evidence="1" id="KW-0732">Signal</keyword>
<feature type="signal peptide" evidence="1">
    <location>
        <begin position="1"/>
        <end position="23"/>
    </location>
</feature>
<organism evidence="2 3">
    <name type="scientific">Actinoplanes regularis</name>
    <dbReference type="NCBI Taxonomy" id="52697"/>
    <lineage>
        <taxon>Bacteria</taxon>
        <taxon>Bacillati</taxon>
        <taxon>Actinomycetota</taxon>
        <taxon>Actinomycetes</taxon>
        <taxon>Micromonosporales</taxon>
        <taxon>Micromonosporaceae</taxon>
        <taxon>Actinoplanes</taxon>
    </lineage>
</organism>
<protein>
    <recommendedName>
        <fullName evidence="4">Lipoprotein</fullName>
    </recommendedName>
</protein>
<accession>A0A239IUW6</accession>
<gene>
    <name evidence="2" type="ORF">SAMN06264365_13124</name>
</gene>
<evidence type="ECO:0000313" key="3">
    <source>
        <dbReference type="Proteomes" id="UP000198415"/>
    </source>
</evidence>
<dbReference type="AlphaFoldDB" id="A0A239IUW6"/>
<keyword evidence="3" id="KW-1185">Reference proteome</keyword>
<name>A0A239IUW6_9ACTN</name>
<reference evidence="2 3" key="1">
    <citation type="submission" date="2017-06" db="EMBL/GenBank/DDBJ databases">
        <authorList>
            <person name="Kim H.J."/>
            <person name="Triplett B.A."/>
        </authorList>
    </citation>
    <scope>NUCLEOTIDE SEQUENCE [LARGE SCALE GENOMIC DNA]</scope>
    <source>
        <strain evidence="2 3">DSM 43151</strain>
    </source>
</reference>
<sequence>MTIRRLRYTLMAAVTTLTLAACAGEDKSLQPTATKAQAVQRVEELVHEAFGQLPSGATLKINVDEDSLPCDDATDGGPAGRIFAEKRYLIVPPGTGAWPTEQIIPTLVTFWQQKGYKVHTDKRSEPEPRYSVETPDGYFVTANAWSRGDHLDITLSSDSPCIWENGTPDPQ</sequence>
<evidence type="ECO:0000313" key="2">
    <source>
        <dbReference type="EMBL" id="SNS97440.1"/>
    </source>
</evidence>
<dbReference type="OrthoDB" id="3531020at2"/>
<evidence type="ECO:0008006" key="4">
    <source>
        <dbReference type="Google" id="ProtNLM"/>
    </source>
</evidence>
<proteinExistence type="predicted"/>
<evidence type="ECO:0000256" key="1">
    <source>
        <dbReference type="SAM" id="SignalP"/>
    </source>
</evidence>
<dbReference type="RefSeq" id="WP_089298707.1">
    <property type="nucleotide sequence ID" value="NZ_BOMU01000113.1"/>
</dbReference>
<dbReference type="Proteomes" id="UP000198415">
    <property type="component" value="Unassembled WGS sequence"/>
</dbReference>
<feature type="chain" id="PRO_5012941201" description="Lipoprotein" evidence="1">
    <location>
        <begin position="24"/>
        <end position="171"/>
    </location>
</feature>